<proteinExistence type="predicted"/>
<dbReference type="PANTHER" id="PTHR24221:SF654">
    <property type="entry name" value="ATP-BINDING CASSETTE SUB-FAMILY B MEMBER 6"/>
    <property type="match status" value="1"/>
</dbReference>
<feature type="transmembrane region" description="Helical" evidence="9">
    <location>
        <begin position="154"/>
        <end position="172"/>
    </location>
</feature>
<reference evidence="12" key="1">
    <citation type="submission" date="2021-05" db="EMBL/GenBank/DDBJ databases">
        <authorList>
            <person name="Pietrasiak N."/>
            <person name="Ward R."/>
            <person name="Stajich J.E."/>
            <person name="Kurbessoian T."/>
        </authorList>
    </citation>
    <scope>NUCLEOTIDE SEQUENCE</scope>
    <source>
        <strain evidence="12">CPER-KK1</strain>
    </source>
</reference>
<feature type="domain" description="ABC transporter" evidence="10">
    <location>
        <begin position="374"/>
        <end position="605"/>
    </location>
</feature>
<dbReference type="Gene3D" id="3.40.50.300">
    <property type="entry name" value="P-loop containing nucleotide triphosphate hydrolases"/>
    <property type="match status" value="1"/>
</dbReference>
<keyword evidence="2" id="KW-0813">Transport</keyword>
<dbReference type="InterPro" id="IPR017871">
    <property type="entry name" value="ABC_transporter-like_CS"/>
</dbReference>
<keyword evidence="3" id="KW-1003">Cell membrane</keyword>
<dbReference type="PROSITE" id="PS50893">
    <property type="entry name" value="ABC_TRANSPORTER_2"/>
    <property type="match status" value="1"/>
</dbReference>
<keyword evidence="5" id="KW-0547">Nucleotide-binding</keyword>
<evidence type="ECO:0000256" key="6">
    <source>
        <dbReference type="ARBA" id="ARBA00022840"/>
    </source>
</evidence>
<comment type="caution">
    <text evidence="12">The sequence shown here is derived from an EMBL/GenBank/DDBJ whole genome shotgun (WGS) entry which is preliminary data.</text>
</comment>
<evidence type="ECO:0000313" key="12">
    <source>
        <dbReference type="EMBL" id="MBW4548421.1"/>
    </source>
</evidence>
<keyword evidence="7 9" id="KW-1133">Transmembrane helix</keyword>
<feature type="transmembrane region" description="Helical" evidence="9">
    <location>
        <begin position="20"/>
        <end position="46"/>
    </location>
</feature>
<name>A0A951PRG8_9CYAN</name>
<feature type="domain" description="ABC transmembrane type-1" evidence="11">
    <location>
        <begin position="20"/>
        <end position="322"/>
    </location>
</feature>
<dbReference type="SMART" id="SM00382">
    <property type="entry name" value="AAA"/>
    <property type="match status" value="1"/>
</dbReference>
<organism evidence="12 13">
    <name type="scientific">Symplocastrum torsivum CPER-KK1</name>
    <dbReference type="NCBI Taxonomy" id="450513"/>
    <lineage>
        <taxon>Bacteria</taxon>
        <taxon>Bacillati</taxon>
        <taxon>Cyanobacteriota</taxon>
        <taxon>Cyanophyceae</taxon>
        <taxon>Oscillatoriophycideae</taxon>
        <taxon>Oscillatoriales</taxon>
        <taxon>Microcoleaceae</taxon>
        <taxon>Symplocastrum</taxon>
    </lineage>
</organism>
<dbReference type="Proteomes" id="UP000753908">
    <property type="component" value="Unassembled WGS sequence"/>
</dbReference>
<evidence type="ECO:0000256" key="8">
    <source>
        <dbReference type="ARBA" id="ARBA00023136"/>
    </source>
</evidence>
<feature type="transmembrane region" description="Helical" evidence="9">
    <location>
        <begin position="178"/>
        <end position="196"/>
    </location>
</feature>
<gene>
    <name evidence="12" type="ORF">KME25_28885</name>
</gene>
<dbReference type="FunFam" id="3.40.50.300:FF:000221">
    <property type="entry name" value="Multidrug ABC transporter ATP-binding protein"/>
    <property type="match status" value="1"/>
</dbReference>
<dbReference type="SUPFAM" id="SSF90123">
    <property type="entry name" value="ABC transporter transmembrane region"/>
    <property type="match status" value="1"/>
</dbReference>
<dbReference type="GO" id="GO:0005524">
    <property type="term" value="F:ATP binding"/>
    <property type="evidence" value="ECO:0007669"/>
    <property type="project" value="UniProtKB-KW"/>
</dbReference>
<comment type="subcellular location">
    <subcellularLocation>
        <location evidence="1">Cell membrane</location>
        <topology evidence="1">Multi-pass membrane protein</topology>
    </subcellularLocation>
</comment>
<evidence type="ECO:0000256" key="1">
    <source>
        <dbReference type="ARBA" id="ARBA00004651"/>
    </source>
</evidence>
<dbReference type="PROSITE" id="PS00211">
    <property type="entry name" value="ABC_TRANSPORTER_1"/>
    <property type="match status" value="1"/>
</dbReference>
<keyword evidence="8 9" id="KW-0472">Membrane</keyword>
<evidence type="ECO:0000256" key="7">
    <source>
        <dbReference type="ARBA" id="ARBA00022989"/>
    </source>
</evidence>
<dbReference type="EMBL" id="JAHHIF010000061">
    <property type="protein sequence ID" value="MBW4548421.1"/>
    <property type="molecule type" value="Genomic_DNA"/>
</dbReference>
<evidence type="ECO:0000259" key="11">
    <source>
        <dbReference type="PROSITE" id="PS50929"/>
    </source>
</evidence>
<dbReference type="SUPFAM" id="SSF52540">
    <property type="entry name" value="P-loop containing nucleoside triphosphate hydrolases"/>
    <property type="match status" value="1"/>
</dbReference>
<dbReference type="GO" id="GO:0034040">
    <property type="term" value="F:ATPase-coupled lipid transmembrane transporter activity"/>
    <property type="evidence" value="ECO:0007669"/>
    <property type="project" value="TreeGrafter"/>
</dbReference>
<evidence type="ECO:0000256" key="2">
    <source>
        <dbReference type="ARBA" id="ARBA00022448"/>
    </source>
</evidence>
<dbReference type="GO" id="GO:0016887">
    <property type="term" value="F:ATP hydrolysis activity"/>
    <property type="evidence" value="ECO:0007669"/>
    <property type="project" value="InterPro"/>
</dbReference>
<dbReference type="GO" id="GO:0140359">
    <property type="term" value="F:ABC-type transporter activity"/>
    <property type="evidence" value="ECO:0007669"/>
    <property type="project" value="InterPro"/>
</dbReference>
<dbReference type="InterPro" id="IPR027417">
    <property type="entry name" value="P-loop_NTPase"/>
</dbReference>
<feature type="transmembrane region" description="Helical" evidence="9">
    <location>
        <begin position="264"/>
        <end position="285"/>
    </location>
</feature>
<dbReference type="GO" id="GO:0005886">
    <property type="term" value="C:plasma membrane"/>
    <property type="evidence" value="ECO:0007669"/>
    <property type="project" value="UniProtKB-SubCell"/>
</dbReference>
<protein>
    <submittedName>
        <fullName evidence="12">ABC transporter ATP-binding protein/permease</fullName>
    </submittedName>
</protein>
<feature type="transmembrane region" description="Helical" evidence="9">
    <location>
        <begin position="66"/>
        <end position="92"/>
    </location>
</feature>
<dbReference type="InterPro" id="IPR011527">
    <property type="entry name" value="ABC1_TM_dom"/>
</dbReference>
<evidence type="ECO:0000313" key="13">
    <source>
        <dbReference type="Proteomes" id="UP000753908"/>
    </source>
</evidence>
<dbReference type="InterPro" id="IPR003439">
    <property type="entry name" value="ABC_transporter-like_ATP-bd"/>
</dbReference>
<sequence>MLNYISKVLYVMDEKKTSLFLLIFTFLLTSVLEAVGIGLVGPFILLVTEPERIFSNFWLNWAYKQIGINSISQFISLLGLIIIVIFCVKAYLYYLSQASIYKFSFTQKGKLCARLLHAYLTAPYIFHLNRNSAVIIKNIATETEKFCQDCIIPLLRLTASLTVVFILVLLLAKANLVLVVGLFGILLLAFFLYYRAKEKIVRWGREGSEANAAMIQIINHGLGGLKETHIIGCQQYFEAQISKEAQRYATAASLFHTFQSLPRITVEAILITFLISFVAVSINFFEENTQNITAVLGVFAVASIRLIPSFSDVLRSVGQLQNNSYILDKLYLDLKEIDEEIKIGNRLDVAPDSIKSGLFSKELKLQPITFVDQVVLDKVTYRYPNVTENAINDISLTINKGQSIAFIGKSGAGKTTLVDVILGLLIPGSGDIQVDGVSIYNEVRSWQNLLGYIPQSIFLMDDTVEKNIAFGVPDNLIDSSKLNKAIKAAQLADVVDQLPDGIKTRVGERGIRLSGGQRQRIGIARALYHEREILVLDEATAALDNETESLVTEAIKSLAGTKTLIIIAHRLSTVEHCDQVYVLEKGRVVKSGSFQEVVLEKSLEI</sequence>
<evidence type="ECO:0000256" key="9">
    <source>
        <dbReference type="SAM" id="Phobius"/>
    </source>
</evidence>
<dbReference type="InterPro" id="IPR039421">
    <property type="entry name" value="Type_1_exporter"/>
</dbReference>
<dbReference type="AlphaFoldDB" id="A0A951PRG8"/>
<keyword evidence="4 9" id="KW-0812">Transmembrane</keyword>
<evidence type="ECO:0000256" key="4">
    <source>
        <dbReference type="ARBA" id="ARBA00022692"/>
    </source>
</evidence>
<evidence type="ECO:0000256" key="3">
    <source>
        <dbReference type="ARBA" id="ARBA00022475"/>
    </source>
</evidence>
<dbReference type="InterPro" id="IPR036640">
    <property type="entry name" value="ABC1_TM_sf"/>
</dbReference>
<dbReference type="InterPro" id="IPR003593">
    <property type="entry name" value="AAA+_ATPase"/>
</dbReference>
<evidence type="ECO:0000256" key="5">
    <source>
        <dbReference type="ARBA" id="ARBA00022741"/>
    </source>
</evidence>
<dbReference type="Gene3D" id="1.20.1560.10">
    <property type="entry name" value="ABC transporter type 1, transmembrane domain"/>
    <property type="match status" value="1"/>
</dbReference>
<dbReference type="PROSITE" id="PS50929">
    <property type="entry name" value="ABC_TM1F"/>
    <property type="match status" value="1"/>
</dbReference>
<evidence type="ECO:0000259" key="10">
    <source>
        <dbReference type="PROSITE" id="PS50893"/>
    </source>
</evidence>
<accession>A0A951PRG8</accession>
<reference evidence="12" key="2">
    <citation type="journal article" date="2022" name="Microbiol. Resour. Announc.">
        <title>Metagenome Sequencing to Explore Phylogenomics of Terrestrial Cyanobacteria.</title>
        <authorList>
            <person name="Ward R.D."/>
            <person name="Stajich J.E."/>
            <person name="Johansen J.R."/>
            <person name="Huntemann M."/>
            <person name="Clum A."/>
            <person name="Foster B."/>
            <person name="Foster B."/>
            <person name="Roux S."/>
            <person name="Palaniappan K."/>
            <person name="Varghese N."/>
            <person name="Mukherjee S."/>
            <person name="Reddy T.B.K."/>
            <person name="Daum C."/>
            <person name="Copeland A."/>
            <person name="Chen I.A."/>
            <person name="Ivanova N.N."/>
            <person name="Kyrpides N.C."/>
            <person name="Shapiro N."/>
            <person name="Eloe-Fadrosh E.A."/>
            <person name="Pietrasiak N."/>
        </authorList>
    </citation>
    <scope>NUCLEOTIDE SEQUENCE</scope>
    <source>
        <strain evidence="12">CPER-KK1</strain>
    </source>
</reference>
<keyword evidence="6 12" id="KW-0067">ATP-binding</keyword>
<dbReference type="PANTHER" id="PTHR24221">
    <property type="entry name" value="ATP-BINDING CASSETTE SUB-FAMILY B"/>
    <property type="match status" value="1"/>
</dbReference>
<dbReference type="Pfam" id="PF00005">
    <property type="entry name" value="ABC_tran"/>
    <property type="match status" value="1"/>
</dbReference>